<evidence type="ECO:0000313" key="5">
    <source>
        <dbReference type="Proteomes" id="UP000268321"/>
    </source>
</evidence>
<accession>A0A4P9ZFD4</accession>
<proteinExistence type="predicted"/>
<dbReference type="Pfam" id="PF04426">
    <property type="entry name" value="Bul1_C"/>
    <property type="match status" value="1"/>
</dbReference>
<feature type="region of interest" description="Disordered" evidence="1">
    <location>
        <begin position="1"/>
        <end position="44"/>
    </location>
</feature>
<dbReference type="EMBL" id="ML004438">
    <property type="protein sequence ID" value="RKP31685.1"/>
    <property type="molecule type" value="Genomic_DNA"/>
</dbReference>
<feature type="domain" description="Bul1 C-terminal" evidence="3">
    <location>
        <begin position="854"/>
        <end position="908"/>
    </location>
</feature>
<sequence length="909" mass="102465">MARDAPLSNTNLPVDPPSYDDIRPSGVGAISPPSSISTAYSSGRSSTLNLSALRDAPEKKKNVPYHPQRTLQAQIDKLGELQTSLSPVSSGTKTEYFDLLPSFQMFQSILKRNDFEFDEGSLGMPPLYVAANTVSTASLPVQATAAEIDQVLRNTSHPDLRHSDSDDDDDANLEGQYLFSDTGSDDGLQLRARPRHPERAHPPFSNTRARDNSPATPSPLGANIMTHESYGHSVLDNIDMLPHARCSRLSIEIFVTKEVPVPHKVSVPETKLKEYGCGDFVNGYVVITNNLDNDVDFGLFTVSLQGSIKLINKAKNAKGVLTTHSVIQKKILKMYDLNASYHESEIPSSAGIEYDPFSRDQHDGCVMGLPDNRILKAREKYKKFITFKFPHMLLDIVCPHGVMRHTMPAPSFGIDTTACYKRASTIEVNKALGYGCLPFKGSPVKVRDYCFDEVSVSYSIRAEFIDKQHTDYQSHPVSTEDINDPQNKSKYIISLSAEFFLRLLPNVKSQVESYSRAYSLFEQETVDSVGIDGVLYGRLAKRETWHFIERMNLTIEQEIQTALDKLEYTGDDLKRKYVGLAPPLHAVGSRINLQITPEIDDFLPEFQVREFERRRVLFTHKPATVSIKKKKLLLQAGEKIGKCILAVKVPDKLIPYGSSRLFQKYNSGRDDVNSLSTVSLRDNGLMLLPVASNNVMKLYNRDDDTVIKFVDIELWFKPDQNKTSLPEVSLVEFNVVSWSYKTDYPIPISFDHDFFYSRQDVSGAVVQHDDVENTKDNLQHLKDAINHYILFLRLSKTFISQNTYSYLKGLSKLGIKKDVLKDYFQTATVHSSDPNFEDWKPQMFSNLQTLWCKKMRVPLATVNKHNVTLPPSFQSCLVGRLYALQVKVKFKGSDDNHKYIQLDVPVIIG</sequence>
<protein>
    <recommendedName>
        <fullName evidence="6">Bul1 N-terminal domain-containing protein</fullName>
    </recommendedName>
</protein>
<evidence type="ECO:0000259" key="2">
    <source>
        <dbReference type="Pfam" id="PF04425"/>
    </source>
</evidence>
<dbReference type="InterPro" id="IPR022794">
    <property type="entry name" value="Bul1_C"/>
</dbReference>
<dbReference type="PANTHER" id="PTHR31904">
    <property type="entry name" value="BYPASS OF STOP CODON PROTEIN 5-RELATED"/>
    <property type="match status" value="1"/>
</dbReference>
<dbReference type="PANTHER" id="PTHR31904:SF1">
    <property type="entry name" value="BYPASS OF STOP CODON PROTEIN 5-RELATED"/>
    <property type="match status" value="1"/>
</dbReference>
<evidence type="ECO:0000313" key="4">
    <source>
        <dbReference type="EMBL" id="RKP31685.1"/>
    </source>
</evidence>
<reference evidence="5" key="1">
    <citation type="journal article" date="2018" name="Nat. Microbiol.">
        <title>Leveraging single-cell genomics to expand the fungal tree of life.</title>
        <authorList>
            <person name="Ahrendt S.R."/>
            <person name="Quandt C.A."/>
            <person name="Ciobanu D."/>
            <person name="Clum A."/>
            <person name="Salamov A."/>
            <person name="Andreopoulos B."/>
            <person name="Cheng J.F."/>
            <person name="Woyke T."/>
            <person name="Pelin A."/>
            <person name="Henrissat B."/>
            <person name="Reynolds N.K."/>
            <person name="Benny G.L."/>
            <person name="Smith M.E."/>
            <person name="James T.Y."/>
            <person name="Grigoriev I.V."/>
        </authorList>
    </citation>
    <scope>NUCLEOTIDE SEQUENCE [LARGE SCALE GENOMIC DNA]</scope>
    <source>
        <strain evidence="5">Baker2002</strain>
    </source>
</reference>
<dbReference type="InterPro" id="IPR039634">
    <property type="entry name" value="Bul1-like"/>
</dbReference>
<dbReference type="AlphaFoldDB" id="A0A4P9ZFD4"/>
<dbReference type="Proteomes" id="UP000268321">
    <property type="component" value="Unassembled WGS sequence"/>
</dbReference>
<evidence type="ECO:0000256" key="1">
    <source>
        <dbReference type="SAM" id="MobiDB-lite"/>
    </source>
</evidence>
<name>A0A4P9ZFD4_9ASCO</name>
<organism evidence="4 5">
    <name type="scientific">Metschnikowia bicuspidata</name>
    <dbReference type="NCBI Taxonomy" id="27322"/>
    <lineage>
        <taxon>Eukaryota</taxon>
        <taxon>Fungi</taxon>
        <taxon>Dikarya</taxon>
        <taxon>Ascomycota</taxon>
        <taxon>Saccharomycotina</taxon>
        <taxon>Pichiomycetes</taxon>
        <taxon>Metschnikowiaceae</taxon>
        <taxon>Metschnikowia</taxon>
    </lineage>
</organism>
<feature type="region of interest" description="Disordered" evidence="1">
    <location>
        <begin position="156"/>
        <end position="220"/>
    </location>
</feature>
<keyword evidence="5" id="KW-1185">Reference proteome</keyword>
<dbReference type="OrthoDB" id="2283785at2759"/>
<dbReference type="Pfam" id="PF04425">
    <property type="entry name" value="Bul1_N"/>
    <property type="match status" value="1"/>
</dbReference>
<gene>
    <name evidence="4" type="ORF">METBISCDRAFT_26337</name>
</gene>
<feature type="compositionally biased region" description="Low complexity" evidence="1">
    <location>
        <begin position="29"/>
        <end position="42"/>
    </location>
</feature>
<evidence type="ECO:0008006" key="6">
    <source>
        <dbReference type="Google" id="ProtNLM"/>
    </source>
</evidence>
<feature type="domain" description="Bul1 N-terminal" evidence="2">
    <location>
        <begin position="88"/>
        <end position="566"/>
    </location>
</feature>
<evidence type="ECO:0000259" key="3">
    <source>
        <dbReference type="Pfam" id="PF04426"/>
    </source>
</evidence>
<dbReference type="InterPro" id="IPR007519">
    <property type="entry name" value="Bul1_N"/>
</dbReference>